<evidence type="ECO:0000259" key="2">
    <source>
        <dbReference type="Pfam" id="PF25821"/>
    </source>
</evidence>
<dbReference type="PANTHER" id="PTHR33595">
    <property type="entry name" value="VON WILLEBRAND FACTOR A DOMAIN PROTEIN"/>
    <property type="match status" value="1"/>
</dbReference>
<dbReference type="RefSeq" id="XP_052163478.1">
    <property type="nucleotide sequence ID" value="XM_052307518.1"/>
</dbReference>
<gene>
    <name evidence="3" type="primary">LOC127780596</name>
</gene>
<dbReference type="OMA" id="LPETCKG"/>
<dbReference type="KEGG" id="ogl:127780596"/>
<dbReference type="Proteomes" id="UP000007306">
    <property type="component" value="Chromosome 7"/>
</dbReference>
<accession>I1QBR4</accession>
<dbReference type="EnsemblPlants" id="ORGLA07G0155600.1">
    <property type="protein sequence ID" value="ORGLA07G0155600.1"/>
    <property type="gene ID" value="ORGLA07G0155600"/>
</dbReference>
<evidence type="ECO:0000313" key="4">
    <source>
        <dbReference type="Proteomes" id="UP000007306"/>
    </source>
</evidence>
<evidence type="ECO:0000256" key="1">
    <source>
        <dbReference type="SAM" id="MobiDB-lite"/>
    </source>
</evidence>
<feature type="region of interest" description="Disordered" evidence="1">
    <location>
        <begin position="123"/>
        <end position="142"/>
    </location>
</feature>
<dbReference type="InterPro" id="IPR057710">
    <property type="entry name" value="DUF7950"/>
</dbReference>
<dbReference type="GeneID" id="127780596"/>
<dbReference type="AlphaFoldDB" id="I1QBR4"/>
<dbReference type="PANTHER" id="PTHR33595:SF3">
    <property type="entry name" value="PAS DOMAIN-CONTAINING PROTEIN"/>
    <property type="match status" value="1"/>
</dbReference>
<feature type="region of interest" description="Disordered" evidence="1">
    <location>
        <begin position="63"/>
        <end position="85"/>
    </location>
</feature>
<organism evidence="3 4">
    <name type="scientific">Oryza glaberrima</name>
    <name type="common">African rice</name>
    <dbReference type="NCBI Taxonomy" id="4538"/>
    <lineage>
        <taxon>Eukaryota</taxon>
        <taxon>Viridiplantae</taxon>
        <taxon>Streptophyta</taxon>
        <taxon>Embryophyta</taxon>
        <taxon>Tracheophyta</taxon>
        <taxon>Spermatophyta</taxon>
        <taxon>Magnoliopsida</taxon>
        <taxon>Liliopsida</taxon>
        <taxon>Poales</taxon>
        <taxon>Poaceae</taxon>
        <taxon>BOP clade</taxon>
        <taxon>Oryzoideae</taxon>
        <taxon>Oryzeae</taxon>
        <taxon>Oryzinae</taxon>
        <taxon>Oryza</taxon>
    </lineage>
</organism>
<reference evidence="3 4" key="2">
    <citation type="submission" date="2018-04" db="EMBL/GenBank/DDBJ databases">
        <title>OglaRS2 (Oryza glaberrima Reference Sequence Version 2).</title>
        <authorList>
            <person name="Zhang J."/>
            <person name="Kudrna D."/>
            <person name="Lee S."/>
            <person name="Talag J."/>
            <person name="Rajasekar S."/>
            <person name="Wing R.A."/>
        </authorList>
    </citation>
    <scope>NUCLEOTIDE SEQUENCE [LARGE SCALE GENOMIC DNA]</scope>
    <source>
        <strain evidence="3 4">cv. IRGC 96717</strain>
    </source>
</reference>
<keyword evidence="4" id="KW-1185">Reference proteome</keyword>
<sequence>MAMVQPVDMAVKANEIMARFRPIAPKPVLPAAVAGVTGGGDGAAAVAATNRVLCQLQSRPCRARKRGRPSVVPPVSPPAGAKRKRAPAYPVPVAPLRCAAVATATRARVSVVVVPAPGSAGGVSALAPVSPSAGDSTRLSPTVVEVEDEDEDEERGVVLVERDLLRKLLEPKVISPRAVRPVGSTIHVESVHIDVGRTAAAAAAAAPKTAEEVEAELESDSLPAVVSDSSNRVRLVNDAYKRMVGQPECPWLDAVATAASRRISGEVALVVSEPAAAAAALPETCKGFSCSAKIAWERDGKWSSVHAPCDVTRLQCESRDYVFAWRFRAAGDECNTHRRAAGDA</sequence>
<feature type="domain" description="DUF7950" evidence="2">
    <location>
        <begin position="184"/>
        <end position="327"/>
    </location>
</feature>
<evidence type="ECO:0000313" key="3">
    <source>
        <dbReference type="EnsemblPlants" id="ORGLA07G0155600.1"/>
    </source>
</evidence>
<name>I1QBR4_ORYGL</name>
<reference evidence="3" key="1">
    <citation type="submission" date="2015-06" db="UniProtKB">
        <authorList>
            <consortium name="EnsemblPlants"/>
        </authorList>
    </citation>
    <scope>IDENTIFICATION</scope>
</reference>
<protein>
    <recommendedName>
        <fullName evidence="2">DUF7950 domain-containing protein</fullName>
    </recommendedName>
</protein>
<dbReference type="eggNOG" id="KOG2048">
    <property type="taxonomic scope" value="Eukaryota"/>
</dbReference>
<dbReference type="Gramene" id="ORGLA07G0155600.1">
    <property type="protein sequence ID" value="ORGLA07G0155600.1"/>
    <property type="gene ID" value="ORGLA07G0155600"/>
</dbReference>
<dbReference type="HOGENOM" id="CLU_051758_0_0_1"/>
<dbReference type="Pfam" id="PF25821">
    <property type="entry name" value="DUF7950"/>
    <property type="match status" value="1"/>
</dbReference>
<dbReference type="STRING" id="4538.I1QBR4"/>
<proteinExistence type="predicted"/>